<protein>
    <recommendedName>
        <fullName evidence="2">PKD domain-containing protein</fullName>
    </recommendedName>
</protein>
<feature type="signal peptide" evidence="1">
    <location>
        <begin position="1"/>
        <end position="20"/>
    </location>
</feature>
<dbReference type="PROSITE" id="PS50093">
    <property type="entry name" value="PKD"/>
    <property type="match status" value="3"/>
</dbReference>
<dbReference type="NCBIfam" id="TIGR04131">
    <property type="entry name" value="Bac_Flav_CTERM"/>
    <property type="match status" value="1"/>
</dbReference>
<keyword evidence="1" id="KW-0732">Signal</keyword>
<dbReference type="RefSeq" id="WP_188956439.1">
    <property type="nucleotide sequence ID" value="NZ_BMIB01000004.1"/>
</dbReference>
<organism evidence="3 4">
    <name type="scientific">Filimonas zeae</name>
    <dbReference type="NCBI Taxonomy" id="1737353"/>
    <lineage>
        <taxon>Bacteria</taxon>
        <taxon>Pseudomonadati</taxon>
        <taxon>Bacteroidota</taxon>
        <taxon>Chitinophagia</taxon>
        <taxon>Chitinophagales</taxon>
        <taxon>Chitinophagaceae</taxon>
        <taxon>Filimonas</taxon>
    </lineage>
</organism>
<evidence type="ECO:0000259" key="2">
    <source>
        <dbReference type="PROSITE" id="PS50093"/>
    </source>
</evidence>
<evidence type="ECO:0000256" key="1">
    <source>
        <dbReference type="SAM" id="SignalP"/>
    </source>
</evidence>
<gene>
    <name evidence="3" type="ORF">GCM10011379_44120</name>
</gene>
<dbReference type="InterPro" id="IPR035234">
    <property type="entry name" value="IgGFc-bd_N"/>
</dbReference>
<dbReference type="Gene3D" id="2.60.40.10">
    <property type="entry name" value="Immunoglobulins"/>
    <property type="match status" value="5"/>
</dbReference>
<dbReference type="PANTHER" id="PTHR46534">
    <property type="entry name" value="IGGFC_BINDING DOMAIN-CONTAINING PROTEIN"/>
    <property type="match status" value="1"/>
</dbReference>
<dbReference type="PANTHER" id="PTHR46534:SF1">
    <property type="entry name" value="IGGFC-BINDING PROTEIN N-TERMINAL DOMAIN-CONTAINING PROTEIN"/>
    <property type="match status" value="1"/>
</dbReference>
<dbReference type="Pfam" id="PF17517">
    <property type="entry name" value="IgGFc_binding"/>
    <property type="match status" value="1"/>
</dbReference>
<dbReference type="Pfam" id="PF13585">
    <property type="entry name" value="CHU_C"/>
    <property type="match status" value="1"/>
</dbReference>
<reference evidence="3" key="2">
    <citation type="submission" date="2020-09" db="EMBL/GenBank/DDBJ databases">
        <authorList>
            <person name="Sun Q."/>
            <person name="Zhou Y."/>
        </authorList>
    </citation>
    <scope>NUCLEOTIDE SEQUENCE</scope>
    <source>
        <strain evidence="3">CGMCC 1.15290</strain>
    </source>
</reference>
<dbReference type="PROSITE" id="PS51257">
    <property type="entry name" value="PROKAR_LIPOPROTEIN"/>
    <property type="match status" value="1"/>
</dbReference>
<keyword evidence="4" id="KW-1185">Reference proteome</keyword>
<dbReference type="InterPro" id="IPR022409">
    <property type="entry name" value="PKD/Chitinase_dom"/>
</dbReference>
<dbReference type="Proteomes" id="UP000627292">
    <property type="component" value="Unassembled WGS sequence"/>
</dbReference>
<dbReference type="InterPro" id="IPR026341">
    <property type="entry name" value="T9SS_type_B"/>
</dbReference>
<dbReference type="InterPro" id="IPR000601">
    <property type="entry name" value="PKD_dom"/>
</dbReference>
<proteinExistence type="predicted"/>
<comment type="caution">
    <text evidence="3">The sequence shown here is derived from an EMBL/GenBank/DDBJ whole genome shotgun (WGS) entry which is preliminary data.</text>
</comment>
<dbReference type="Pfam" id="PF18911">
    <property type="entry name" value="PKD_4"/>
    <property type="match status" value="4"/>
</dbReference>
<dbReference type="SUPFAM" id="SSF49299">
    <property type="entry name" value="PKD domain"/>
    <property type="match status" value="5"/>
</dbReference>
<dbReference type="InterPro" id="IPR035986">
    <property type="entry name" value="PKD_dom_sf"/>
</dbReference>
<feature type="domain" description="PKD" evidence="2">
    <location>
        <begin position="956"/>
        <end position="1043"/>
    </location>
</feature>
<dbReference type="InterPro" id="IPR013783">
    <property type="entry name" value="Ig-like_fold"/>
</dbReference>
<accession>A0A917J1Y0</accession>
<feature type="domain" description="PKD" evidence="2">
    <location>
        <begin position="816"/>
        <end position="860"/>
    </location>
</feature>
<evidence type="ECO:0000313" key="4">
    <source>
        <dbReference type="Proteomes" id="UP000627292"/>
    </source>
</evidence>
<reference evidence="3" key="1">
    <citation type="journal article" date="2014" name="Int. J. Syst. Evol. Microbiol.">
        <title>Complete genome sequence of Corynebacterium casei LMG S-19264T (=DSM 44701T), isolated from a smear-ripened cheese.</title>
        <authorList>
            <consortium name="US DOE Joint Genome Institute (JGI-PGF)"/>
            <person name="Walter F."/>
            <person name="Albersmeier A."/>
            <person name="Kalinowski J."/>
            <person name="Ruckert C."/>
        </authorList>
    </citation>
    <scope>NUCLEOTIDE SEQUENCE</scope>
    <source>
        <strain evidence="3">CGMCC 1.15290</strain>
    </source>
</reference>
<feature type="domain" description="PKD" evidence="2">
    <location>
        <begin position="870"/>
        <end position="951"/>
    </location>
</feature>
<sequence length="1209" mass="130026">MIKKLCVLVILLTGCGRSVAQNFTNRGKDFWTGYGLHLFMEPPRRDVPASIGWANTQDMVLYLSAEEDAQVTVTVKGRSGVESKPYTVRAGTVTVTDPMPKAGAYDCRLYEDPPPFGNGGDGLFNRSIHIESSVPIVAYAHISGAQSSGATMLMPSESWGYVYKAVNSQQHVNGEAKGCYSWIFVVADHDNTVIEITPSVPLRNGKQAGEVITATLNKGDIYQIVGAEIDERSGQDLTGTKVRSVANAAGDCFPVGVFSGSSITAITCDGSNNGAGDNLIQQAFPVHAWGKRYLTAPFSNSENAADPNPSIYRVAVDDPATVVKKNGQQMTGLTKGFYYEYLSSAADYIEADKPIMVTQYMPSMDQRGAYPAGCGYKGLGDPEMVYLSPLEQAIDNVGFYRNTAAIVEVNYLTLIIPAKGVETLTIDGAKDFSHTYPHPNLPGYTVVVKRWPASKAQCIVKSDSVFTATTYGLGRFDSYAYNAGTKINNLGGTLGLHNTEGEAGAAHSFTCPSSPVKLSVLMAYKPEKMVWYVSQLTHATPNTDVTQDNPVPAETVVLNGITYYRYTLPDTYTFDATGNFRFTVSTTHPSIANCNNTERLLLDVPVKPRPRAEFTYTHTGCVADPVTLNWKDGSAGSFEVTKWNWEFADNGTDAGKSVQKLFTAEGAHNVKLRVVSKEGCVGDTIQPVQINKGPVIDLAITPAVICEGNTVTLQTTSPAGSEYTLKNWYWDFGNGSTRNTTVGEVNDLVYAAQEKPYTIKVIAKVSETCKSDTVFKTVSVNKAPKAVFAVTGDICAGGEATITDRSEPADAAITKWNWELGDNTNVEYNNGNAFKHTYATAGVFKVVHTVTDAKGCVSTAVTQQLTAHSFPVADFTLPTRVCMPGDAVVVNNSTGEGMLTYKWLMGDNSGTLTTKDASHAYATAGNYTIQLTTSSAYNCSATVTKILPVTAFGSKPVAAFSIAPEEVCQGTEQRFTDASTATSGTSINSWKWDFADGGTSAQRNAVWKYGSAGTREVKLVVTDAAGCASDTARHTAKVNVQPVITTGGRIVVQKNKEVTLPATANTTTGVSFAWTPATELTGANTLHPVYIATRDQLFTLKATSNEGNCTASAVLEVKVLVKITPPNVFTPNGDGINDTWVIEGLSDYAGCTVQVFNRYGQKVYSTQGYSKNWNGTMNGKVVPSGTYYYIITDNTSDWQRLTGSVTIIR</sequence>
<evidence type="ECO:0000313" key="3">
    <source>
        <dbReference type="EMBL" id="GGH77570.1"/>
    </source>
</evidence>
<feature type="chain" id="PRO_5036834823" description="PKD domain-containing protein" evidence="1">
    <location>
        <begin position="21"/>
        <end position="1209"/>
    </location>
</feature>
<dbReference type="CDD" id="cd00146">
    <property type="entry name" value="PKD"/>
    <property type="match status" value="3"/>
</dbReference>
<dbReference type="SMART" id="SM00089">
    <property type="entry name" value="PKD"/>
    <property type="match status" value="4"/>
</dbReference>
<dbReference type="EMBL" id="BMIB01000004">
    <property type="protein sequence ID" value="GGH77570.1"/>
    <property type="molecule type" value="Genomic_DNA"/>
</dbReference>
<name>A0A917J1Y0_9BACT</name>
<dbReference type="AlphaFoldDB" id="A0A917J1Y0"/>